<accession>A0A9N7MHM8</accession>
<sequence>MMERLLDELLTVILDKIEDPIDRKSFSQVCKSWFRVEGLHRSSLRVLEADRIPDFLPRFPNLLKFLASTPINSSLIQFVANACPRIQVLNLNRKETDDACTELEEEADVDDDGLLGIATRCRDLETVFLRKRIAIGDSGTAALLGFSKNLRSLDLGLCCRVSMRVSSKLEIRSIWRH</sequence>
<proteinExistence type="predicted"/>
<dbReference type="CDD" id="cd22159">
    <property type="entry name" value="F-box_AtTIR1-like"/>
    <property type="match status" value="1"/>
</dbReference>
<feature type="domain" description="COI1 F-box" evidence="1">
    <location>
        <begin position="4"/>
        <end position="42"/>
    </location>
</feature>
<dbReference type="AlphaFoldDB" id="A0A9N7MHM8"/>
<evidence type="ECO:0000259" key="1">
    <source>
        <dbReference type="Pfam" id="PF18511"/>
    </source>
</evidence>
<evidence type="ECO:0000313" key="2">
    <source>
        <dbReference type="EMBL" id="CAA0810556.1"/>
    </source>
</evidence>
<organism evidence="2 3">
    <name type="scientific">Striga hermonthica</name>
    <name type="common">Purple witchweed</name>
    <name type="synonym">Buchnera hermonthica</name>
    <dbReference type="NCBI Taxonomy" id="68872"/>
    <lineage>
        <taxon>Eukaryota</taxon>
        <taxon>Viridiplantae</taxon>
        <taxon>Streptophyta</taxon>
        <taxon>Embryophyta</taxon>
        <taxon>Tracheophyta</taxon>
        <taxon>Spermatophyta</taxon>
        <taxon>Magnoliopsida</taxon>
        <taxon>eudicotyledons</taxon>
        <taxon>Gunneridae</taxon>
        <taxon>Pentapetalae</taxon>
        <taxon>asterids</taxon>
        <taxon>lamiids</taxon>
        <taxon>Lamiales</taxon>
        <taxon>Orobanchaceae</taxon>
        <taxon>Buchnereae</taxon>
        <taxon>Striga</taxon>
    </lineage>
</organism>
<dbReference type="EMBL" id="CACSLK010006441">
    <property type="protein sequence ID" value="CAA0810556.1"/>
    <property type="molecule type" value="Genomic_DNA"/>
</dbReference>
<dbReference type="Gene3D" id="3.80.10.10">
    <property type="entry name" value="Ribonuclease Inhibitor"/>
    <property type="match status" value="1"/>
</dbReference>
<dbReference type="OrthoDB" id="1870722at2759"/>
<dbReference type="Proteomes" id="UP001153555">
    <property type="component" value="Unassembled WGS sequence"/>
</dbReference>
<name>A0A9N7MHM8_STRHE</name>
<gene>
    <name evidence="2" type="ORF">SHERM_12104</name>
</gene>
<keyword evidence="3" id="KW-1185">Reference proteome</keyword>
<protein>
    <submittedName>
        <fullName evidence="2">F-box/LRR-repeat protein 3</fullName>
    </submittedName>
</protein>
<comment type="caution">
    <text evidence="2">The sequence shown here is derived from an EMBL/GenBank/DDBJ whole genome shotgun (WGS) entry which is preliminary data.</text>
</comment>
<dbReference type="InterPro" id="IPR041567">
    <property type="entry name" value="COI1_F-box"/>
</dbReference>
<dbReference type="SUPFAM" id="SSF52047">
    <property type="entry name" value="RNI-like"/>
    <property type="match status" value="1"/>
</dbReference>
<reference evidence="2" key="1">
    <citation type="submission" date="2019-12" db="EMBL/GenBank/DDBJ databases">
        <authorList>
            <person name="Scholes J."/>
        </authorList>
    </citation>
    <scope>NUCLEOTIDE SEQUENCE</scope>
</reference>
<dbReference type="Pfam" id="PF18511">
    <property type="entry name" value="F-box_5"/>
    <property type="match status" value="1"/>
</dbReference>
<evidence type="ECO:0000313" key="3">
    <source>
        <dbReference type="Proteomes" id="UP001153555"/>
    </source>
</evidence>
<dbReference type="Gene3D" id="1.20.1280.50">
    <property type="match status" value="1"/>
</dbReference>
<dbReference type="InterPro" id="IPR032675">
    <property type="entry name" value="LRR_dom_sf"/>
</dbReference>